<name>A0ACC2S7K6_9FUNG</name>
<evidence type="ECO:0000313" key="1">
    <source>
        <dbReference type="EMBL" id="KAJ9058272.1"/>
    </source>
</evidence>
<dbReference type="EMBL" id="QTSX02005732">
    <property type="protein sequence ID" value="KAJ9058272.1"/>
    <property type="molecule type" value="Genomic_DNA"/>
</dbReference>
<sequence>MAKRRKDTPSETTTGAKRELIPVKIESKATTVICISDTSDDDCFVEAPIFKRVVRPKITNKVKSEPEPAKLETSTESLQIETNESATNFETEDLGLSASRVDGLVADKQALDELSPNARQHYTLEIFDEWLHTVQALESHLLLPEELALIAKYLGLSESAKYLFVRLFLRKTVWIRVPSLESYFPLPNPEKGGPRQADLLNVAITELLSAGFLEDSDKSVLSLEEVLEVMSLEELRQMCSKEAWAKNVKSKTALSQELIKNTATQPGLASFPGWGMGTSNRRLNYVRRAQGVLGRMVRINEGCLSCFELVQIIYLREIPTEGKGMTSAIRVRIGNVRYPSYSVVRSIEVFCDRPQLDAYIHASNALSQVHLLLENRSDPERFSTAWEICQACVPSWQAEVGANTSFSGRYFLLRYTAGWIFTKLMEVGTSVLARQKLYTQEADILNQLIAQPNFRRGKRGDWYVRLALVQHTHFVDRRSGALSALATCLRGLRDPYVSPSCLNDLITRIGRLQKLKFKDTPLVSLAGPELSIPSLARYRLRELPEVILEGERTRSSYIEAGTRMIYRAQDGAEITVEALALDHYHRKGYMGYHCEGSLIGTLFGLLFWDILFSDHPGVFETAFQSGPLDLYSDAFFIDRSEAIEELLGKIASGEAASILTRTHEREFERQPAAVGIKWSFPLAELLDLCRCIGGPPLASILRAIAKQYRDRRAGFPDLTLWHPEKGIARFAEVKGPNDHLSQKQQIWLNDLLKAGLRAELCTVKLTDEALLMD</sequence>
<gene>
    <name evidence="1" type="ORF">DSO57_1013962</name>
</gene>
<organism evidence="1 2">
    <name type="scientific">Entomophthora muscae</name>
    <dbReference type="NCBI Taxonomy" id="34485"/>
    <lineage>
        <taxon>Eukaryota</taxon>
        <taxon>Fungi</taxon>
        <taxon>Fungi incertae sedis</taxon>
        <taxon>Zoopagomycota</taxon>
        <taxon>Entomophthoromycotina</taxon>
        <taxon>Entomophthoromycetes</taxon>
        <taxon>Entomophthorales</taxon>
        <taxon>Entomophthoraceae</taxon>
        <taxon>Entomophthora</taxon>
    </lineage>
</organism>
<keyword evidence="2" id="KW-1185">Reference proteome</keyword>
<evidence type="ECO:0000313" key="2">
    <source>
        <dbReference type="Proteomes" id="UP001165960"/>
    </source>
</evidence>
<comment type="caution">
    <text evidence="1">The sequence shown here is derived from an EMBL/GenBank/DDBJ whole genome shotgun (WGS) entry which is preliminary data.</text>
</comment>
<dbReference type="Proteomes" id="UP001165960">
    <property type="component" value="Unassembled WGS sequence"/>
</dbReference>
<proteinExistence type="predicted"/>
<protein>
    <submittedName>
        <fullName evidence="1">Uncharacterized protein</fullName>
    </submittedName>
</protein>
<reference evidence="1" key="1">
    <citation type="submission" date="2022-04" db="EMBL/GenBank/DDBJ databases">
        <title>Genome of the entomopathogenic fungus Entomophthora muscae.</title>
        <authorList>
            <person name="Elya C."/>
            <person name="Lovett B.R."/>
            <person name="Lee E."/>
            <person name="Macias A.M."/>
            <person name="Hajek A.E."/>
            <person name="De Bivort B.L."/>
            <person name="Kasson M.T."/>
            <person name="De Fine Licht H.H."/>
            <person name="Stajich J.E."/>
        </authorList>
    </citation>
    <scope>NUCLEOTIDE SEQUENCE</scope>
    <source>
        <strain evidence="1">Berkeley</strain>
    </source>
</reference>
<accession>A0ACC2S7K6</accession>